<gene>
    <name evidence="2" type="ORF">GNP35_12505</name>
</gene>
<dbReference type="PANTHER" id="PTHR43792:SF1">
    <property type="entry name" value="N-ACETYLTRANSFERASE DOMAIN-CONTAINING PROTEIN"/>
    <property type="match status" value="1"/>
</dbReference>
<evidence type="ECO:0000313" key="3">
    <source>
        <dbReference type="Proteomes" id="UP000439994"/>
    </source>
</evidence>
<dbReference type="Pfam" id="PF13302">
    <property type="entry name" value="Acetyltransf_3"/>
    <property type="match status" value="1"/>
</dbReference>
<dbReference type="RefSeq" id="WP_155696428.1">
    <property type="nucleotide sequence ID" value="NZ_WOCD01000005.1"/>
</dbReference>
<dbReference type="Gene3D" id="3.40.630.30">
    <property type="match status" value="1"/>
</dbReference>
<dbReference type="AlphaFoldDB" id="A0A6N8FE19"/>
<dbReference type="InterPro" id="IPR016181">
    <property type="entry name" value="Acyl_CoA_acyltransferase"/>
</dbReference>
<feature type="domain" description="N-acetyltransferase" evidence="1">
    <location>
        <begin position="8"/>
        <end position="163"/>
    </location>
</feature>
<keyword evidence="3" id="KW-1185">Reference proteome</keyword>
<organism evidence="2 3">
    <name type="scientific">Psychrosphaera haliotis</name>
    <dbReference type="NCBI Taxonomy" id="555083"/>
    <lineage>
        <taxon>Bacteria</taxon>
        <taxon>Pseudomonadati</taxon>
        <taxon>Pseudomonadota</taxon>
        <taxon>Gammaproteobacteria</taxon>
        <taxon>Alteromonadales</taxon>
        <taxon>Pseudoalteromonadaceae</taxon>
        <taxon>Psychrosphaera</taxon>
    </lineage>
</organism>
<dbReference type="SUPFAM" id="SSF55729">
    <property type="entry name" value="Acyl-CoA N-acyltransferases (Nat)"/>
    <property type="match status" value="1"/>
</dbReference>
<dbReference type="OrthoDB" id="7852312at2"/>
<evidence type="ECO:0000259" key="1">
    <source>
        <dbReference type="PROSITE" id="PS51186"/>
    </source>
</evidence>
<sequence length="177" mass="20471">MKLESKSLTYHQLTESDWPFFKLLHETPEVIQYVCDPQSEEEIRARFESRLHPWELTSSHWLTLVIREKESALPVGLTGMLAEWSPYKQAELGFLLSPNFQRKGYGFESTQCMIELCFNQFNFHKIKATVTEGNLPSANLLRKCAFVHEGTLIDNFILGGNWKNDQVFGLLNSDVRT</sequence>
<dbReference type="GO" id="GO:0016747">
    <property type="term" value="F:acyltransferase activity, transferring groups other than amino-acyl groups"/>
    <property type="evidence" value="ECO:0007669"/>
    <property type="project" value="InterPro"/>
</dbReference>
<keyword evidence="2" id="KW-0808">Transferase</keyword>
<name>A0A6N8FE19_9GAMM</name>
<evidence type="ECO:0000313" key="2">
    <source>
        <dbReference type="EMBL" id="MUH73230.1"/>
    </source>
</evidence>
<dbReference type="PROSITE" id="PS51186">
    <property type="entry name" value="GNAT"/>
    <property type="match status" value="1"/>
</dbReference>
<dbReference type="InterPro" id="IPR000182">
    <property type="entry name" value="GNAT_dom"/>
</dbReference>
<accession>A0A6N8FE19</accession>
<dbReference type="EMBL" id="WOCD01000005">
    <property type="protein sequence ID" value="MUH73230.1"/>
    <property type="molecule type" value="Genomic_DNA"/>
</dbReference>
<dbReference type="PANTHER" id="PTHR43792">
    <property type="entry name" value="GNAT FAMILY, PUTATIVE (AFU_ORTHOLOGUE AFUA_3G00765)-RELATED-RELATED"/>
    <property type="match status" value="1"/>
</dbReference>
<protein>
    <submittedName>
        <fullName evidence="2">GNAT family N-acetyltransferase</fullName>
    </submittedName>
</protein>
<proteinExistence type="predicted"/>
<dbReference type="Proteomes" id="UP000439994">
    <property type="component" value="Unassembled WGS sequence"/>
</dbReference>
<comment type="caution">
    <text evidence="2">The sequence shown here is derived from an EMBL/GenBank/DDBJ whole genome shotgun (WGS) entry which is preliminary data.</text>
</comment>
<dbReference type="InterPro" id="IPR051531">
    <property type="entry name" value="N-acetyltransferase"/>
</dbReference>
<reference evidence="2 3" key="1">
    <citation type="submission" date="2019-11" db="EMBL/GenBank/DDBJ databases">
        <title>P. haliotis isolates from Z. marina roots.</title>
        <authorList>
            <person name="Cohen M."/>
            <person name="Jospin G."/>
            <person name="Eisen J.A."/>
            <person name="Coil D.A."/>
        </authorList>
    </citation>
    <scope>NUCLEOTIDE SEQUENCE [LARGE SCALE GENOMIC DNA]</scope>
    <source>
        <strain evidence="2 3">UCD-MCMsp1aY</strain>
    </source>
</reference>